<evidence type="ECO:0000256" key="4">
    <source>
        <dbReference type="ARBA" id="ARBA00023284"/>
    </source>
</evidence>
<gene>
    <name evidence="6" type="ORF">A2557_13755</name>
</gene>
<dbReference type="AlphaFoldDB" id="A0A1F6H0G5"/>
<dbReference type="EMBL" id="MFNF01000012">
    <property type="protein sequence ID" value="OGH03811.1"/>
    <property type="molecule type" value="Genomic_DNA"/>
</dbReference>
<dbReference type="InterPro" id="IPR013766">
    <property type="entry name" value="Thioredoxin_domain"/>
</dbReference>
<organism evidence="6 7">
    <name type="scientific">Candidatus Lambdaproteobacteria bacterium RIFOXYD2_FULL_56_26</name>
    <dbReference type="NCBI Taxonomy" id="1817773"/>
    <lineage>
        <taxon>Bacteria</taxon>
        <taxon>Pseudomonadati</taxon>
        <taxon>Pseudomonadota</taxon>
        <taxon>Candidatus Lambdaproteobacteria</taxon>
    </lineage>
</organism>
<dbReference type="PANTHER" id="PTHR42852:SF6">
    <property type="entry name" value="THIOL:DISULFIDE INTERCHANGE PROTEIN DSBE"/>
    <property type="match status" value="1"/>
</dbReference>
<evidence type="ECO:0000313" key="7">
    <source>
        <dbReference type="Proteomes" id="UP000177583"/>
    </source>
</evidence>
<dbReference type="PANTHER" id="PTHR42852">
    <property type="entry name" value="THIOL:DISULFIDE INTERCHANGE PROTEIN DSBE"/>
    <property type="match status" value="1"/>
</dbReference>
<keyword evidence="4" id="KW-0676">Redox-active center</keyword>
<evidence type="ECO:0000313" key="6">
    <source>
        <dbReference type="EMBL" id="OGH03811.1"/>
    </source>
</evidence>
<name>A0A1F6H0G5_9PROT</name>
<evidence type="ECO:0000259" key="5">
    <source>
        <dbReference type="PROSITE" id="PS51352"/>
    </source>
</evidence>
<dbReference type="CDD" id="cd02966">
    <property type="entry name" value="TlpA_like_family"/>
    <property type="match status" value="1"/>
</dbReference>
<dbReference type="InterPro" id="IPR050553">
    <property type="entry name" value="Thioredoxin_ResA/DsbE_sf"/>
</dbReference>
<keyword evidence="3" id="KW-1015">Disulfide bond</keyword>
<proteinExistence type="predicted"/>
<evidence type="ECO:0000256" key="2">
    <source>
        <dbReference type="ARBA" id="ARBA00022748"/>
    </source>
</evidence>
<evidence type="ECO:0000256" key="3">
    <source>
        <dbReference type="ARBA" id="ARBA00023157"/>
    </source>
</evidence>
<feature type="domain" description="Thioredoxin" evidence="5">
    <location>
        <begin position="39"/>
        <end position="179"/>
    </location>
</feature>
<dbReference type="GO" id="GO:0017004">
    <property type="term" value="P:cytochrome complex assembly"/>
    <property type="evidence" value="ECO:0007669"/>
    <property type="project" value="UniProtKB-KW"/>
</dbReference>
<dbReference type="PROSITE" id="PS51257">
    <property type="entry name" value="PROKAR_LIPOPROTEIN"/>
    <property type="match status" value="1"/>
</dbReference>
<sequence>MKKLILIALMGLSLAACETKPKPNRDFATFAKEAGMAPEEPGQLAMDFEYKLLGGPTEKLSDNRGKFVFLNFWATWCYPCKQEMPDIEKLLAHMQGKPFRVLAVSVGEGAEKVAPFKRDFPYSFDFVLDGDAKISDLYKVRMLPTTLLIDPQGRIIAKAVGPRQWAAEEFYRELDPLVL</sequence>
<reference evidence="6 7" key="1">
    <citation type="journal article" date="2016" name="Nat. Commun.">
        <title>Thousands of microbial genomes shed light on interconnected biogeochemical processes in an aquifer system.</title>
        <authorList>
            <person name="Anantharaman K."/>
            <person name="Brown C.T."/>
            <person name="Hug L.A."/>
            <person name="Sharon I."/>
            <person name="Castelle C.J."/>
            <person name="Probst A.J."/>
            <person name="Thomas B.C."/>
            <person name="Singh A."/>
            <person name="Wilkins M.J."/>
            <person name="Karaoz U."/>
            <person name="Brodie E.L."/>
            <person name="Williams K.H."/>
            <person name="Hubbard S.S."/>
            <person name="Banfield J.F."/>
        </authorList>
    </citation>
    <scope>NUCLEOTIDE SEQUENCE [LARGE SCALE GENOMIC DNA]</scope>
</reference>
<dbReference type="SUPFAM" id="SSF52833">
    <property type="entry name" value="Thioredoxin-like"/>
    <property type="match status" value="1"/>
</dbReference>
<accession>A0A1F6H0G5</accession>
<dbReference type="GO" id="GO:0016209">
    <property type="term" value="F:antioxidant activity"/>
    <property type="evidence" value="ECO:0007669"/>
    <property type="project" value="InterPro"/>
</dbReference>
<dbReference type="InterPro" id="IPR000866">
    <property type="entry name" value="AhpC/TSA"/>
</dbReference>
<dbReference type="GO" id="GO:0016491">
    <property type="term" value="F:oxidoreductase activity"/>
    <property type="evidence" value="ECO:0007669"/>
    <property type="project" value="InterPro"/>
</dbReference>
<dbReference type="Pfam" id="PF00578">
    <property type="entry name" value="AhpC-TSA"/>
    <property type="match status" value="1"/>
</dbReference>
<dbReference type="Proteomes" id="UP000177583">
    <property type="component" value="Unassembled WGS sequence"/>
</dbReference>
<evidence type="ECO:0000256" key="1">
    <source>
        <dbReference type="ARBA" id="ARBA00004196"/>
    </source>
</evidence>
<dbReference type="GO" id="GO:0030313">
    <property type="term" value="C:cell envelope"/>
    <property type="evidence" value="ECO:0007669"/>
    <property type="project" value="UniProtKB-SubCell"/>
</dbReference>
<dbReference type="InterPro" id="IPR036249">
    <property type="entry name" value="Thioredoxin-like_sf"/>
</dbReference>
<comment type="subcellular location">
    <subcellularLocation>
        <location evidence="1">Cell envelope</location>
    </subcellularLocation>
</comment>
<comment type="caution">
    <text evidence="6">The sequence shown here is derived from an EMBL/GenBank/DDBJ whole genome shotgun (WGS) entry which is preliminary data.</text>
</comment>
<keyword evidence="2" id="KW-0201">Cytochrome c-type biogenesis</keyword>
<dbReference type="PROSITE" id="PS51352">
    <property type="entry name" value="THIOREDOXIN_2"/>
    <property type="match status" value="1"/>
</dbReference>
<protein>
    <recommendedName>
        <fullName evidence="5">Thioredoxin domain-containing protein</fullName>
    </recommendedName>
</protein>
<dbReference type="Gene3D" id="3.40.30.10">
    <property type="entry name" value="Glutaredoxin"/>
    <property type="match status" value="1"/>
</dbReference>